<evidence type="ECO:0000259" key="1">
    <source>
        <dbReference type="Pfam" id="PF06983"/>
    </source>
</evidence>
<dbReference type="EMBL" id="FNQR01000001">
    <property type="protein sequence ID" value="SDZ83631.1"/>
    <property type="molecule type" value="Genomic_DNA"/>
</dbReference>
<dbReference type="InterPro" id="IPR028973">
    <property type="entry name" value="PhnB-like"/>
</dbReference>
<dbReference type="PANTHER" id="PTHR33990">
    <property type="entry name" value="PROTEIN YJDN-RELATED"/>
    <property type="match status" value="1"/>
</dbReference>
<gene>
    <name evidence="2" type="ORF">SAMN05421743_101367</name>
</gene>
<dbReference type="Gene3D" id="3.10.180.10">
    <property type="entry name" value="2,3-Dihydroxybiphenyl 1,2-Dioxygenase, domain 1"/>
    <property type="match status" value="1"/>
</dbReference>
<evidence type="ECO:0000313" key="3">
    <source>
        <dbReference type="Proteomes" id="UP000198584"/>
    </source>
</evidence>
<dbReference type="OrthoDB" id="9806473at2"/>
<protein>
    <submittedName>
        <fullName evidence="2">Glyoxalase superfamily enzyme, possibly 3-demethylubiquinone-9 3-methyltransferase</fullName>
    </submittedName>
</protein>
<keyword evidence="2" id="KW-0808">Transferase</keyword>
<dbReference type="GO" id="GO:0008168">
    <property type="term" value="F:methyltransferase activity"/>
    <property type="evidence" value="ECO:0007669"/>
    <property type="project" value="UniProtKB-KW"/>
</dbReference>
<dbReference type="Gene3D" id="3.30.720.110">
    <property type="match status" value="1"/>
</dbReference>
<dbReference type="Pfam" id="PF06983">
    <property type="entry name" value="3-dmu-9_3-mt"/>
    <property type="match status" value="2"/>
</dbReference>
<dbReference type="GO" id="GO:0032259">
    <property type="term" value="P:methylation"/>
    <property type="evidence" value="ECO:0007669"/>
    <property type="project" value="UniProtKB-KW"/>
</dbReference>
<evidence type="ECO:0000313" key="2">
    <source>
        <dbReference type="EMBL" id="SDZ83631.1"/>
    </source>
</evidence>
<dbReference type="AlphaFoldDB" id="A0A1H3W9V3"/>
<dbReference type="SUPFAM" id="SSF54593">
    <property type="entry name" value="Glyoxalase/Bleomycin resistance protein/Dihydroxybiphenyl dioxygenase"/>
    <property type="match status" value="2"/>
</dbReference>
<dbReference type="Proteomes" id="UP000198584">
    <property type="component" value="Unassembled WGS sequence"/>
</dbReference>
<feature type="domain" description="PhnB-like" evidence="1">
    <location>
        <begin position="7"/>
        <end position="133"/>
    </location>
</feature>
<dbReference type="Gene3D" id="3.30.720.100">
    <property type="match status" value="1"/>
</dbReference>
<keyword evidence="3" id="KW-1185">Reference proteome</keyword>
<reference evidence="2 3" key="1">
    <citation type="submission" date="2016-10" db="EMBL/GenBank/DDBJ databases">
        <authorList>
            <person name="de Groot N.N."/>
        </authorList>
    </citation>
    <scope>NUCLEOTIDE SEQUENCE [LARGE SCALE GENOMIC DNA]</scope>
    <source>
        <strain evidence="2 3">CCM7597</strain>
    </source>
</reference>
<keyword evidence="2" id="KW-0830">Ubiquinone</keyword>
<keyword evidence="2" id="KW-0489">Methyltransferase</keyword>
<feature type="domain" description="PhnB-like" evidence="1">
    <location>
        <begin position="145"/>
        <end position="264"/>
    </location>
</feature>
<organism evidence="2 3">
    <name type="scientific">Thalassobacillus cyri</name>
    <dbReference type="NCBI Taxonomy" id="571932"/>
    <lineage>
        <taxon>Bacteria</taxon>
        <taxon>Bacillati</taxon>
        <taxon>Bacillota</taxon>
        <taxon>Bacilli</taxon>
        <taxon>Bacillales</taxon>
        <taxon>Bacillaceae</taxon>
        <taxon>Thalassobacillus</taxon>
    </lineage>
</organism>
<dbReference type="CDD" id="cd06588">
    <property type="entry name" value="PhnB_like"/>
    <property type="match status" value="2"/>
</dbReference>
<proteinExistence type="predicted"/>
<accession>A0A1H3W9V3</accession>
<dbReference type="InterPro" id="IPR029068">
    <property type="entry name" value="Glyas_Bleomycin-R_OHBP_Dase"/>
</dbReference>
<name>A0A1H3W9V3_9BACI</name>
<sequence length="305" mass="35195">MTKTKHNLIPHLWYDKEASEAAEFYTSIFPHSKILSKTTLQETPSGDSHLVSFELWGQKFLAISAGPYFNFNPMMSFMVNFDPSRDKDARSKIDEVWNKLSEGGKVLMPMDKYPFSERYGWIQDKYGLSWQLILTNPEGKERPAIVRSLMFAGDKCGKAEEALNFYLSVFKNAKLGNIARYPQGMEPDKEGSLMFSDFMLEDQWFTAMDSARNHEFSFNEAISFMVYCDTQEEIDYYWEKLSAVPESEQCGWLKDKYGVSWQIVPKAMEEMMSSNSTPEQISRVSQATLKMKKLDLAELQKAYKG</sequence>
<dbReference type="RefSeq" id="WP_093041646.1">
    <property type="nucleotide sequence ID" value="NZ_FNQR01000001.1"/>
</dbReference>
<dbReference type="STRING" id="571932.SAMN05421743_101367"/>